<dbReference type="GO" id="GO:0005886">
    <property type="term" value="C:plasma membrane"/>
    <property type="evidence" value="ECO:0007669"/>
    <property type="project" value="UniProtKB-SubCell"/>
</dbReference>
<evidence type="ECO:0000256" key="3">
    <source>
        <dbReference type="ARBA" id="ARBA00022475"/>
    </source>
</evidence>
<evidence type="ECO:0000256" key="2">
    <source>
        <dbReference type="ARBA" id="ARBA00022448"/>
    </source>
</evidence>
<reference evidence="9 10" key="1">
    <citation type="submission" date="2019-06" db="EMBL/GenBank/DDBJ databases">
        <title>Sequencing the genomes of 1000 actinobacteria strains.</title>
        <authorList>
            <person name="Klenk H.-P."/>
        </authorList>
    </citation>
    <scope>NUCLEOTIDE SEQUENCE [LARGE SCALE GENOMIC DNA]</scope>
    <source>
        <strain evidence="9 10">DSM 17305</strain>
    </source>
</reference>
<evidence type="ECO:0000256" key="5">
    <source>
        <dbReference type="ARBA" id="ARBA00022989"/>
    </source>
</evidence>
<feature type="transmembrane region" description="Helical" evidence="7">
    <location>
        <begin position="132"/>
        <end position="155"/>
    </location>
</feature>
<dbReference type="RefSeq" id="WP_141851755.1">
    <property type="nucleotide sequence ID" value="NZ_BAAAKA010000008.1"/>
</dbReference>
<dbReference type="OrthoDB" id="61122at2"/>
<dbReference type="EMBL" id="VFMM01000001">
    <property type="protein sequence ID" value="TQJ16189.1"/>
    <property type="molecule type" value="Genomic_DNA"/>
</dbReference>
<dbReference type="AlphaFoldDB" id="A0A542ELG9"/>
<protein>
    <submittedName>
        <fullName evidence="9">Raffinose/stachyose/melibiose transport system permease protein</fullName>
    </submittedName>
</protein>
<dbReference type="PANTHER" id="PTHR43744:SF8">
    <property type="entry name" value="SN-GLYCEROL-3-PHOSPHATE TRANSPORT SYSTEM PERMEASE PROTEIN UGPE"/>
    <property type="match status" value="1"/>
</dbReference>
<keyword evidence="6 7" id="KW-0472">Membrane</keyword>
<feature type="domain" description="ABC transmembrane type-1" evidence="8">
    <location>
        <begin position="64"/>
        <end position="255"/>
    </location>
</feature>
<dbReference type="GO" id="GO:0055085">
    <property type="term" value="P:transmembrane transport"/>
    <property type="evidence" value="ECO:0007669"/>
    <property type="project" value="InterPro"/>
</dbReference>
<dbReference type="Pfam" id="PF00528">
    <property type="entry name" value="BPD_transp_1"/>
    <property type="match status" value="1"/>
</dbReference>
<gene>
    <name evidence="9" type="ORF">FB475_0278</name>
</gene>
<comment type="subcellular location">
    <subcellularLocation>
        <location evidence="1 7">Cell membrane</location>
        <topology evidence="1 7">Multi-pass membrane protein</topology>
    </subcellularLocation>
</comment>
<evidence type="ECO:0000256" key="6">
    <source>
        <dbReference type="ARBA" id="ARBA00023136"/>
    </source>
</evidence>
<evidence type="ECO:0000256" key="4">
    <source>
        <dbReference type="ARBA" id="ARBA00022692"/>
    </source>
</evidence>
<feature type="transmembrane region" description="Helical" evidence="7">
    <location>
        <begin position="99"/>
        <end position="120"/>
    </location>
</feature>
<accession>A0A542ELG9</accession>
<dbReference type="CDD" id="cd06261">
    <property type="entry name" value="TM_PBP2"/>
    <property type="match status" value="1"/>
</dbReference>
<dbReference type="InterPro" id="IPR035906">
    <property type="entry name" value="MetI-like_sf"/>
</dbReference>
<dbReference type="InterPro" id="IPR000515">
    <property type="entry name" value="MetI-like"/>
</dbReference>
<keyword evidence="5 7" id="KW-1133">Transmembrane helix</keyword>
<feature type="transmembrane region" description="Helical" evidence="7">
    <location>
        <begin position="236"/>
        <end position="255"/>
    </location>
</feature>
<evidence type="ECO:0000313" key="9">
    <source>
        <dbReference type="EMBL" id="TQJ16189.1"/>
    </source>
</evidence>
<organism evidence="9 10">
    <name type="scientific">Kribbella jejuensis</name>
    <dbReference type="NCBI Taxonomy" id="236068"/>
    <lineage>
        <taxon>Bacteria</taxon>
        <taxon>Bacillati</taxon>
        <taxon>Actinomycetota</taxon>
        <taxon>Actinomycetes</taxon>
        <taxon>Propionibacteriales</taxon>
        <taxon>Kribbellaceae</taxon>
        <taxon>Kribbella</taxon>
    </lineage>
</organism>
<proteinExistence type="inferred from homology"/>
<dbReference type="PROSITE" id="PS50928">
    <property type="entry name" value="ABC_TM1"/>
    <property type="match status" value="1"/>
</dbReference>
<keyword evidence="10" id="KW-1185">Reference proteome</keyword>
<keyword evidence="2 7" id="KW-0813">Transport</keyword>
<name>A0A542ELG9_9ACTN</name>
<sequence length="270" mass="29509">MISRTERLLNHTVLAFVSILVLFPVVWFFFTALSPNQGGQLDFGNLHWGNFGTAWRLGGFGHAMLASAVITIGAVTGQTVLAILSGFAFGVLGVAGQRVIFPVVLLGLMISAEVFIVPLYYTFQSLGLTNSWLGLIIIQIGMGVPFGTFWMRATFRAVPVSLVEAAEMDGARAWRILWQILLPISRPAVLTLALLSFMWTWNDFFLSLIFIADPSIQPATLALGVFQGRHSVDVNLLAAGSLIVALPVLVLYAFFQRHFIRGVLNGALKE</sequence>
<feature type="transmembrane region" description="Helical" evidence="7">
    <location>
        <begin position="204"/>
        <end position="224"/>
    </location>
</feature>
<evidence type="ECO:0000256" key="7">
    <source>
        <dbReference type="RuleBase" id="RU363032"/>
    </source>
</evidence>
<keyword evidence="3" id="KW-1003">Cell membrane</keyword>
<feature type="transmembrane region" description="Helical" evidence="7">
    <location>
        <begin position="65"/>
        <end position="92"/>
    </location>
</feature>
<dbReference type="Gene3D" id="1.10.3720.10">
    <property type="entry name" value="MetI-like"/>
    <property type="match status" value="1"/>
</dbReference>
<dbReference type="SUPFAM" id="SSF161098">
    <property type="entry name" value="MetI-like"/>
    <property type="match status" value="1"/>
</dbReference>
<evidence type="ECO:0000259" key="8">
    <source>
        <dbReference type="PROSITE" id="PS50928"/>
    </source>
</evidence>
<dbReference type="PANTHER" id="PTHR43744">
    <property type="entry name" value="ABC TRANSPORTER PERMEASE PROTEIN MG189-RELATED-RELATED"/>
    <property type="match status" value="1"/>
</dbReference>
<comment type="similarity">
    <text evidence="7">Belongs to the binding-protein-dependent transport system permease family.</text>
</comment>
<dbReference type="Proteomes" id="UP000316298">
    <property type="component" value="Unassembled WGS sequence"/>
</dbReference>
<evidence type="ECO:0000313" key="10">
    <source>
        <dbReference type="Proteomes" id="UP000316298"/>
    </source>
</evidence>
<evidence type="ECO:0000256" key="1">
    <source>
        <dbReference type="ARBA" id="ARBA00004651"/>
    </source>
</evidence>
<keyword evidence="4 7" id="KW-0812">Transmembrane</keyword>
<feature type="transmembrane region" description="Helical" evidence="7">
    <location>
        <begin position="12"/>
        <end position="33"/>
    </location>
</feature>
<comment type="caution">
    <text evidence="9">The sequence shown here is derived from an EMBL/GenBank/DDBJ whole genome shotgun (WGS) entry which is preliminary data.</text>
</comment>